<organism evidence="3 4">
    <name type="scientific">Adineta ricciae</name>
    <name type="common">Rotifer</name>
    <dbReference type="NCBI Taxonomy" id="249248"/>
    <lineage>
        <taxon>Eukaryota</taxon>
        <taxon>Metazoa</taxon>
        <taxon>Spiralia</taxon>
        <taxon>Gnathifera</taxon>
        <taxon>Rotifera</taxon>
        <taxon>Eurotatoria</taxon>
        <taxon>Bdelloidea</taxon>
        <taxon>Adinetida</taxon>
        <taxon>Adinetidae</taxon>
        <taxon>Adineta</taxon>
    </lineage>
</organism>
<keyword evidence="2" id="KW-0812">Transmembrane</keyword>
<keyword evidence="2" id="KW-0472">Membrane</keyword>
<evidence type="ECO:0000256" key="2">
    <source>
        <dbReference type="SAM" id="Phobius"/>
    </source>
</evidence>
<comment type="caution">
    <text evidence="3">The sequence shown here is derived from an EMBL/GenBank/DDBJ whole genome shotgun (WGS) entry which is preliminary data.</text>
</comment>
<gene>
    <name evidence="3" type="ORF">XAT740_LOCUS15298</name>
</gene>
<evidence type="ECO:0000256" key="1">
    <source>
        <dbReference type="SAM" id="MobiDB-lite"/>
    </source>
</evidence>
<evidence type="ECO:0000313" key="4">
    <source>
        <dbReference type="Proteomes" id="UP000663828"/>
    </source>
</evidence>
<dbReference type="Proteomes" id="UP000663828">
    <property type="component" value="Unassembled WGS sequence"/>
</dbReference>
<keyword evidence="4" id="KW-1185">Reference proteome</keyword>
<feature type="region of interest" description="Disordered" evidence="1">
    <location>
        <begin position="182"/>
        <end position="204"/>
    </location>
</feature>
<proteinExistence type="predicted"/>
<feature type="transmembrane region" description="Helical" evidence="2">
    <location>
        <begin position="147"/>
        <end position="167"/>
    </location>
</feature>
<name>A0A814JRV3_ADIRI</name>
<reference evidence="3" key="1">
    <citation type="submission" date="2021-02" db="EMBL/GenBank/DDBJ databases">
        <authorList>
            <person name="Nowell W R."/>
        </authorList>
    </citation>
    <scope>NUCLEOTIDE SEQUENCE</scope>
</reference>
<keyword evidence="2" id="KW-1133">Transmembrane helix</keyword>
<accession>A0A814JRV3</accession>
<dbReference type="EMBL" id="CAJNOR010000942">
    <property type="protein sequence ID" value="CAF1041713.1"/>
    <property type="molecule type" value="Genomic_DNA"/>
</dbReference>
<protein>
    <submittedName>
        <fullName evidence="3">Uncharacterized protein</fullName>
    </submittedName>
</protein>
<dbReference type="AlphaFoldDB" id="A0A814JRV3"/>
<evidence type="ECO:0000313" key="3">
    <source>
        <dbReference type="EMBL" id="CAF1041713.1"/>
    </source>
</evidence>
<sequence>MFFSATCLIIRTQRTKDNEEICVQNYSQSQTNDHLLVCHINNNRDRSILIWFKIDPTLFNLFHFYRFILRTVDEISLSTNHIHLLTNFTELVDQNNSLRILNLNSGQYEICLDFQSNNTTYIYSPRNACIAIRIGELLHRSFKQSSIQLFIALITGIILFLLLGLVVQHVKSKQIERTDSEQIVTDNKKKQSPQERSRSSSILSSVISTKQRLFRRYIDQPDPSQIRQWARNRAFRHRISTQDNDQSRWNQARSNVMSQNNSSLSANDIYIIPMNECSRDISFYLTPTKEFY</sequence>
<feature type="compositionally biased region" description="Basic and acidic residues" evidence="1">
    <location>
        <begin position="182"/>
        <end position="198"/>
    </location>
</feature>